<proteinExistence type="predicted"/>
<evidence type="ECO:0000313" key="1">
    <source>
        <dbReference type="EMBL" id="KAK6729854.1"/>
    </source>
</evidence>
<protein>
    <submittedName>
        <fullName evidence="1">Uncharacterized protein</fullName>
    </submittedName>
</protein>
<name>A0ABR1BXA2_NECAM</name>
<sequence>MSYTIDNIPPLTLGFGKQPVEALPIENEPYWFGGSTVLFALVLLGMSLSDTPTLAQTSKCCTWLGQHGKEATAEKIGVPIRHAAMKPWDPSHPITTVLGAGHQHMGPSHTVLSHSFRRHTN</sequence>
<comment type="caution">
    <text evidence="1">The sequence shown here is derived from an EMBL/GenBank/DDBJ whole genome shotgun (WGS) entry which is preliminary data.</text>
</comment>
<keyword evidence="2" id="KW-1185">Reference proteome</keyword>
<accession>A0ABR1BXA2</accession>
<dbReference type="EMBL" id="JAVFWL010000001">
    <property type="protein sequence ID" value="KAK6729854.1"/>
    <property type="molecule type" value="Genomic_DNA"/>
</dbReference>
<evidence type="ECO:0000313" key="2">
    <source>
        <dbReference type="Proteomes" id="UP001303046"/>
    </source>
</evidence>
<organism evidence="1 2">
    <name type="scientific">Necator americanus</name>
    <name type="common">Human hookworm</name>
    <dbReference type="NCBI Taxonomy" id="51031"/>
    <lineage>
        <taxon>Eukaryota</taxon>
        <taxon>Metazoa</taxon>
        <taxon>Ecdysozoa</taxon>
        <taxon>Nematoda</taxon>
        <taxon>Chromadorea</taxon>
        <taxon>Rhabditida</taxon>
        <taxon>Rhabditina</taxon>
        <taxon>Rhabditomorpha</taxon>
        <taxon>Strongyloidea</taxon>
        <taxon>Ancylostomatidae</taxon>
        <taxon>Bunostominae</taxon>
        <taxon>Necator</taxon>
    </lineage>
</organism>
<gene>
    <name evidence="1" type="primary">Necator_chrI.g2860</name>
    <name evidence="1" type="ORF">RB195_006732</name>
</gene>
<dbReference type="Proteomes" id="UP001303046">
    <property type="component" value="Unassembled WGS sequence"/>
</dbReference>
<reference evidence="1 2" key="1">
    <citation type="submission" date="2023-08" db="EMBL/GenBank/DDBJ databases">
        <title>A Necator americanus chromosomal reference genome.</title>
        <authorList>
            <person name="Ilik V."/>
            <person name="Petrzelkova K.J."/>
            <person name="Pardy F."/>
            <person name="Fuh T."/>
            <person name="Niatou-Singa F.S."/>
            <person name="Gouil Q."/>
            <person name="Baker L."/>
            <person name="Ritchie M.E."/>
            <person name="Jex A.R."/>
            <person name="Gazzola D."/>
            <person name="Li H."/>
            <person name="Toshio Fujiwara R."/>
            <person name="Zhan B."/>
            <person name="Aroian R.V."/>
            <person name="Pafco B."/>
            <person name="Schwarz E.M."/>
        </authorList>
    </citation>
    <scope>NUCLEOTIDE SEQUENCE [LARGE SCALE GENOMIC DNA]</scope>
    <source>
        <strain evidence="1 2">Aroian</strain>
        <tissue evidence="1">Whole animal</tissue>
    </source>
</reference>